<protein>
    <submittedName>
        <fullName evidence="7 8">Uncharacterized protein LOC108822506</fullName>
    </submittedName>
    <submittedName>
        <fullName evidence="10 11">Uncharacterized protein LOC130506187</fullName>
    </submittedName>
</protein>
<keyword evidence="1 2" id="KW-0694">RNA-binding</keyword>
<dbReference type="PANTHER" id="PTHR23236">
    <property type="entry name" value="EUKARYOTIC TRANSLATION INITIATION FACTOR 4B/4H"/>
    <property type="match status" value="1"/>
</dbReference>
<evidence type="ECO:0000313" key="6">
    <source>
        <dbReference type="Proteomes" id="UP000504610"/>
    </source>
</evidence>
<organism evidence="6 7">
    <name type="scientific">Raphanus sativus</name>
    <name type="common">Radish</name>
    <name type="synonym">Raphanus raphanistrum var. sativus</name>
    <dbReference type="NCBI Taxonomy" id="3726"/>
    <lineage>
        <taxon>Eukaryota</taxon>
        <taxon>Viridiplantae</taxon>
        <taxon>Streptophyta</taxon>
        <taxon>Embryophyta</taxon>
        <taxon>Tracheophyta</taxon>
        <taxon>Spermatophyta</taxon>
        <taxon>Magnoliopsida</taxon>
        <taxon>eudicotyledons</taxon>
        <taxon>Gunneridae</taxon>
        <taxon>Pentapetalae</taxon>
        <taxon>rosids</taxon>
        <taxon>malvids</taxon>
        <taxon>Brassicales</taxon>
        <taxon>Brassicaceae</taxon>
        <taxon>Brassiceae</taxon>
        <taxon>Raphanus</taxon>
    </lineage>
</organism>
<dbReference type="SMART" id="SM00360">
    <property type="entry name" value="RRM"/>
    <property type="match status" value="1"/>
</dbReference>
<dbReference type="OrthoDB" id="1046468at2759"/>
<feature type="domain" description="RRM" evidence="5">
    <location>
        <begin position="148"/>
        <end position="226"/>
    </location>
</feature>
<gene>
    <name evidence="7 8 9" type="primary">LOC108822506</name>
    <name evidence="10 11 12" type="synonym">LOC130506187</name>
</gene>
<evidence type="ECO:0000313" key="7">
    <source>
        <dbReference type="RefSeq" id="XP_018451111.1"/>
    </source>
</evidence>
<dbReference type="AlphaFoldDB" id="A0A6J0KUD4"/>
<dbReference type="RefSeq" id="XP_056848515.1">
    <property type="nucleotide sequence ID" value="XM_056992535.1"/>
</dbReference>
<reference evidence="6" key="1">
    <citation type="journal article" date="2019" name="Database">
        <title>The radish genome database (RadishGD): an integrated information resource for radish genomics.</title>
        <authorList>
            <person name="Yu H.J."/>
            <person name="Baek S."/>
            <person name="Lee Y.J."/>
            <person name="Cho A."/>
            <person name="Mun J.H."/>
        </authorList>
    </citation>
    <scope>NUCLEOTIDE SEQUENCE [LARGE SCALE GENOMIC DNA]</scope>
    <source>
        <strain evidence="6">cv. WK10039</strain>
    </source>
</reference>
<dbReference type="GeneID" id="108822506"/>
<dbReference type="Pfam" id="PF00076">
    <property type="entry name" value="RRM_1"/>
    <property type="match status" value="1"/>
</dbReference>
<evidence type="ECO:0000259" key="5">
    <source>
        <dbReference type="PROSITE" id="PS50102"/>
    </source>
</evidence>
<evidence type="ECO:0000313" key="10">
    <source>
        <dbReference type="RefSeq" id="XP_056856796.1"/>
    </source>
</evidence>
<evidence type="ECO:0000313" key="8">
    <source>
        <dbReference type="RefSeq" id="XP_056848515.1"/>
    </source>
</evidence>
<keyword evidence="3" id="KW-0175">Coiled coil</keyword>
<dbReference type="Proteomes" id="UP000504610">
    <property type="component" value="Chromosome 8"/>
</dbReference>
<dbReference type="SUPFAM" id="SSF54928">
    <property type="entry name" value="RNA-binding domain, RBD"/>
    <property type="match status" value="1"/>
</dbReference>
<dbReference type="PROSITE" id="PS50102">
    <property type="entry name" value="RRM"/>
    <property type="match status" value="1"/>
</dbReference>
<dbReference type="RefSeq" id="XP_056848516.1">
    <property type="nucleotide sequence ID" value="XM_056992536.1"/>
</dbReference>
<dbReference type="PANTHER" id="PTHR23236:SF109">
    <property type="entry name" value="RNA-BINDING (RRM_RBD_RNP MOTIFS) FAMILY PROTEIN"/>
    <property type="match status" value="1"/>
</dbReference>
<evidence type="ECO:0000313" key="11">
    <source>
        <dbReference type="RefSeq" id="XP_056856797.1"/>
    </source>
</evidence>
<dbReference type="InterPro" id="IPR012677">
    <property type="entry name" value="Nucleotide-bd_a/b_plait_sf"/>
</dbReference>
<dbReference type="InterPro" id="IPR035979">
    <property type="entry name" value="RBD_domain_sf"/>
</dbReference>
<proteinExistence type="predicted"/>
<dbReference type="RefSeq" id="XP_056856797.1">
    <property type="nucleotide sequence ID" value="XM_057000817.1"/>
</dbReference>
<evidence type="ECO:0000256" key="2">
    <source>
        <dbReference type="PROSITE-ProRule" id="PRU00176"/>
    </source>
</evidence>
<feature type="region of interest" description="Disordered" evidence="4">
    <location>
        <begin position="22"/>
        <end position="83"/>
    </location>
</feature>
<feature type="compositionally biased region" description="Basic residues" evidence="4">
    <location>
        <begin position="47"/>
        <end position="63"/>
    </location>
</feature>
<accession>A0A6J0KUD4</accession>
<evidence type="ECO:0000313" key="12">
    <source>
        <dbReference type="RefSeq" id="XP_056856798.1"/>
    </source>
</evidence>
<evidence type="ECO:0000256" key="4">
    <source>
        <dbReference type="SAM" id="MobiDB-lite"/>
    </source>
</evidence>
<dbReference type="InterPro" id="IPR000504">
    <property type="entry name" value="RRM_dom"/>
</dbReference>
<name>A0A6J0KUD4_RAPSA</name>
<reference evidence="7 8" key="2">
    <citation type="submission" date="2025-04" db="UniProtKB">
        <authorList>
            <consortium name="RefSeq"/>
        </authorList>
    </citation>
    <scope>IDENTIFICATION</scope>
    <source>
        <tissue evidence="7 8">Leaf</tissue>
    </source>
</reference>
<dbReference type="RefSeq" id="XP_018451111.1">
    <property type="nucleotide sequence ID" value="XM_018595609.2"/>
</dbReference>
<dbReference type="KEGG" id="rsz:108822506"/>
<dbReference type="Gene3D" id="3.30.70.330">
    <property type="match status" value="1"/>
</dbReference>
<feature type="coiled-coil region" evidence="3">
    <location>
        <begin position="94"/>
        <end position="128"/>
    </location>
</feature>
<dbReference type="KEGG" id="rsz:130506187"/>
<dbReference type="RefSeq" id="XP_056856796.1">
    <property type="nucleotide sequence ID" value="XM_057000816.1"/>
</dbReference>
<evidence type="ECO:0000313" key="9">
    <source>
        <dbReference type="RefSeq" id="XP_056848516.1"/>
    </source>
</evidence>
<evidence type="ECO:0000256" key="3">
    <source>
        <dbReference type="SAM" id="Coils"/>
    </source>
</evidence>
<dbReference type="GO" id="GO:0005730">
    <property type="term" value="C:nucleolus"/>
    <property type="evidence" value="ECO:0007669"/>
    <property type="project" value="TreeGrafter"/>
</dbReference>
<sequence length="269" mass="31162">MDKKEDKREIVTTLEIKLGDSEILGTPKNQQKDKKRRKKVDRDSLLKPKKLQKHKLRNKKKQKVAATTEPSVIDSDDPGALVKPQKPKRLRKIVDELSNRLDKMTEIVKKLKKNSDLLEEETSNTSKEKVVDNECYFESEDADLKNRQTIFVLGFDCSFPKDEIKRTLIKHFSSCGEVSRVFIPFHCDTGSPMGFAFINMRNRDKALTLDGSYLGGMRLTVTMAIKRSEYYGYTNRRGCQRCGIASTKRFRKRFYEDCRLRIPLEPSNT</sequence>
<evidence type="ECO:0000256" key="1">
    <source>
        <dbReference type="ARBA" id="ARBA00022884"/>
    </source>
</evidence>
<keyword evidence="6" id="KW-1185">Reference proteome</keyword>
<dbReference type="GO" id="GO:0003723">
    <property type="term" value="F:RNA binding"/>
    <property type="evidence" value="ECO:0007669"/>
    <property type="project" value="UniProtKB-UniRule"/>
</dbReference>
<dbReference type="RefSeq" id="XP_056856798.1">
    <property type="nucleotide sequence ID" value="XM_057000818.1"/>
</dbReference>